<comment type="caution">
    <text evidence="2">The sequence shown here is derived from an EMBL/GenBank/DDBJ whole genome shotgun (WGS) entry which is preliminary data.</text>
</comment>
<protein>
    <recommendedName>
        <fullName evidence="4">FlgD Ig-like domain-containing protein</fullName>
    </recommendedName>
</protein>
<keyword evidence="1" id="KW-0732">Signal</keyword>
<name>A0A1F7FBN0_UNCRA</name>
<accession>A0A1F7FBN0</accession>
<evidence type="ECO:0000313" key="2">
    <source>
        <dbReference type="EMBL" id="OGK03942.1"/>
    </source>
</evidence>
<dbReference type="Gene3D" id="2.60.40.4070">
    <property type="match status" value="1"/>
</dbReference>
<dbReference type="InterPro" id="IPR026444">
    <property type="entry name" value="Secre_tail"/>
</dbReference>
<gene>
    <name evidence="2" type="ORF">A2519_04425</name>
</gene>
<reference evidence="2 3" key="1">
    <citation type="journal article" date="2016" name="Nat. Commun.">
        <title>Thousands of microbial genomes shed light on interconnected biogeochemical processes in an aquifer system.</title>
        <authorList>
            <person name="Anantharaman K."/>
            <person name="Brown C.T."/>
            <person name="Hug L.A."/>
            <person name="Sharon I."/>
            <person name="Castelle C.J."/>
            <person name="Probst A.J."/>
            <person name="Thomas B.C."/>
            <person name="Singh A."/>
            <person name="Wilkins M.J."/>
            <person name="Karaoz U."/>
            <person name="Brodie E.L."/>
            <person name="Williams K.H."/>
            <person name="Hubbard S.S."/>
            <person name="Banfield J.F."/>
        </authorList>
    </citation>
    <scope>NUCLEOTIDE SEQUENCE [LARGE SCALE GENOMIC DNA]</scope>
</reference>
<dbReference type="NCBIfam" id="TIGR04183">
    <property type="entry name" value="Por_Secre_tail"/>
    <property type="match status" value="1"/>
</dbReference>
<sequence>MKIKNIAICVFAALCAANAAQPTGLAGFFREGQTFLTWEEDNGQSGETYRIYRNTAQITSGNLLSATCIAEIKEGSSYFREMHKTDSSLMDKKTDTDYQNAVISRCIIQPVSSGRGTQLGTTTGLFVWTVKEAAQADYYYAITTVSSGSVEEAAITSGNSCGPINEQKQPIGAVRYYVGSMRDYYTMWLDYELYRENYLGYAFPFVITRSAFSNGGNMPSAHYDGISTTVLASSDYSNYGCGALSGNGQPTWYFGYHQSLDWDGESGTASQSMQDTITNYIQYRHIQVALWARRAYHITQPKYYFNGNSMGASGGFGLLMAYPSFVTSMWACHGLTNYDSVYTDQGIFMWGASIFSNYGAVSNANPVKFLPFNDPDYAGLDWVTQFTGMNVYDARDVVHFMKLNTYKSFGLINGWHTYDDESIPFSSQGQPFEDYLKDSRHSYGYAATPGGHAWNDASGYGSRMINYMRWDESRPGFSNVPAREGCAYNAADHACPTCRTYMLNVEWGTQEHSVLSGKRIEETSTSWSIPIINVCNCSNNCQETYTVDITPRNLQTLEVCEDDVFTYEIMDASESVETTGTITADSLDLLLVPDVPIRLSGAIAKVTLNSRGQNYPCGEPQTISKGDVQPLGREDIISVAPNPFNPTTMIKINIGTKFSVITSGCLYICNMNGQTVRTIPIKTRVFSNANVEWNGLNNAGAQVASGVYIAMVIVDGKKLNKKMILAR</sequence>
<feature type="chain" id="PRO_5009528601" description="FlgD Ig-like domain-containing protein" evidence="1">
    <location>
        <begin position="20"/>
        <end position="727"/>
    </location>
</feature>
<dbReference type="SUPFAM" id="SSF53474">
    <property type="entry name" value="alpha/beta-Hydrolases"/>
    <property type="match status" value="1"/>
</dbReference>
<evidence type="ECO:0000313" key="3">
    <source>
        <dbReference type="Proteomes" id="UP000179243"/>
    </source>
</evidence>
<proteinExistence type="predicted"/>
<dbReference type="InterPro" id="IPR029058">
    <property type="entry name" value="AB_hydrolase_fold"/>
</dbReference>
<dbReference type="EMBL" id="MFYX01000078">
    <property type="protein sequence ID" value="OGK03942.1"/>
    <property type="molecule type" value="Genomic_DNA"/>
</dbReference>
<organism evidence="2 3">
    <name type="scientific">Candidatus Raymondbacteria bacterium RIFOXYD12_FULL_49_13</name>
    <dbReference type="NCBI Taxonomy" id="1817890"/>
    <lineage>
        <taxon>Bacteria</taxon>
        <taxon>Raymondiibacteriota</taxon>
    </lineage>
</organism>
<evidence type="ECO:0008006" key="4">
    <source>
        <dbReference type="Google" id="ProtNLM"/>
    </source>
</evidence>
<evidence type="ECO:0000256" key="1">
    <source>
        <dbReference type="SAM" id="SignalP"/>
    </source>
</evidence>
<dbReference type="AlphaFoldDB" id="A0A1F7FBN0"/>
<feature type="signal peptide" evidence="1">
    <location>
        <begin position="1"/>
        <end position="19"/>
    </location>
</feature>
<dbReference type="Proteomes" id="UP000179243">
    <property type="component" value="Unassembled WGS sequence"/>
</dbReference>